<protein>
    <recommendedName>
        <fullName evidence="4">Orphan protein</fullName>
    </recommendedName>
</protein>
<dbReference type="eggNOG" id="ENOG5033CQU">
    <property type="taxonomic scope" value="Bacteria"/>
</dbReference>
<feature type="transmembrane region" description="Helical" evidence="1">
    <location>
        <begin position="59"/>
        <end position="80"/>
    </location>
</feature>
<evidence type="ECO:0000256" key="1">
    <source>
        <dbReference type="SAM" id="Phobius"/>
    </source>
</evidence>
<sequence>MTRGINTKQYSSEVNMFAQQTTRKFQVLLKASNVALVFTLIAMVVSILVSYPYADQFSLPMQIAAHISTIVIAAFLKISYVTRCLAQYNLGLEVR</sequence>
<comment type="caution">
    <text evidence="2">The sequence shown here is derived from an EMBL/GenBank/DDBJ whole genome shotgun (WGS) entry which is preliminary data.</text>
</comment>
<proteinExistence type="predicted"/>
<dbReference type="EMBL" id="AEVT01000058">
    <property type="protein sequence ID" value="EGA70523.1"/>
    <property type="molecule type" value="Genomic_DNA"/>
</dbReference>
<keyword evidence="1" id="KW-0812">Transmembrane</keyword>
<reference evidence="2 3" key="1">
    <citation type="journal article" date="2012" name="Int. J. Syst. Evol. Microbiol.">
        <title>Vibrio caribbeanicus sp. nov., isolated from the marine sponge Scleritoderma cyanea.</title>
        <authorList>
            <person name="Hoffmann M."/>
            <person name="Monday S.R."/>
            <person name="Allard M.W."/>
            <person name="Strain E.A."/>
            <person name="Whittaker P."/>
            <person name="Naum M."/>
            <person name="McCarthy P.J."/>
            <person name="Lopez J.V."/>
            <person name="Fischer M."/>
            <person name="Brown E.W."/>
        </authorList>
    </citation>
    <scope>NUCLEOTIDE SEQUENCE [LARGE SCALE GENOMIC DNA]</scope>
    <source>
        <strain evidence="3">DSMZ 21326</strain>
    </source>
</reference>
<keyword evidence="1" id="KW-1133">Transmembrane helix</keyword>
<evidence type="ECO:0000313" key="3">
    <source>
        <dbReference type="Proteomes" id="UP000006228"/>
    </source>
</evidence>
<name>E8M673_PHOS4</name>
<dbReference type="Proteomes" id="UP000006228">
    <property type="component" value="Unassembled WGS sequence"/>
</dbReference>
<organism evidence="2 3">
    <name type="scientific">Vibrio sinaloensis DSM 21326</name>
    <dbReference type="NCBI Taxonomy" id="945550"/>
    <lineage>
        <taxon>Bacteria</taxon>
        <taxon>Pseudomonadati</taxon>
        <taxon>Pseudomonadota</taxon>
        <taxon>Gammaproteobacteria</taxon>
        <taxon>Vibrionales</taxon>
        <taxon>Vibrionaceae</taxon>
        <taxon>Vibrio</taxon>
        <taxon>Vibrio oreintalis group</taxon>
    </lineage>
</organism>
<feature type="transmembrane region" description="Helical" evidence="1">
    <location>
        <begin position="33"/>
        <end position="53"/>
    </location>
</feature>
<gene>
    <name evidence="2" type="ORF">VISI1226_00620</name>
</gene>
<evidence type="ECO:0008006" key="4">
    <source>
        <dbReference type="Google" id="ProtNLM"/>
    </source>
</evidence>
<keyword evidence="1" id="KW-0472">Membrane</keyword>
<accession>E8M673</accession>
<evidence type="ECO:0000313" key="2">
    <source>
        <dbReference type="EMBL" id="EGA70523.1"/>
    </source>
</evidence>
<dbReference type="AlphaFoldDB" id="E8M673"/>